<reference evidence="1" key="1">
    <citation type="submission" date="2020-12" db="EMBL/GenBank/DDBJ databases">
        <authorList>
            <person name="Hahn C.J."/>
            <person name="Laso-Perez R."/>
            <person name="Vulcano F."/>
            <person name="Vaziourakis K.-M."/>
            <person name="Stokke R."/>
            <person name="Steen I.H."/>
            <person name="Teske A."/>
            <person name="Boetius A."/>
            <person name="Liebeke M."/>
            <person name="Amann R."/>
            <person name="Knittel K."/>
        </authorList>
    </citation>
    <scope>NUCLEOTIDE SEQUENCE</scope>
    <source>
        <strain evidence="1">Gfbio:c6db26ca-90af-429b-aeed-0e3e8aed0b5e:GoM-Arc1_AMV-AAA_792_C10</strain>
    </source>
</reference>
<comment type="caution">
    <text evidence="1">The sequence shown here is derived from an EMBL/GenBank/DDBJ whole genome shotgun (WGS) entry which is preliminary data.</text>
</comment>
<organism evidence="1 2">
    <name type="scientific">Candidatus Argoarchaeum ethanivorans</name>
    <dbReference type="NCBI Taxonomy" id="2608793"/>
    <lineage>
        <taxon>Archaea</taxon>
        <taxon>Methanobacteriati</taxon>
        <taxon>Methanobacteriota</taxon>
        <taxon>Stenosarchaea group</taxon>
        <taxon>Methanomicrobia</taxon>
        <taxon>Methanosarcinales</taxon>
        <taxon>Methanosarcinales incertae sedis</taxon>
        <taxon>GOM Arc I cluster</taxon>
        <taxon>Candidatus Argoarchaeum</taxon>
    </lineage>
</organism>
<dbReference type="Proteomes" id="UP000614580">
    <property type="component" value="Unassembled WGS sequence"/>
</dbReference>
<protein>
    <submittedName>
        <fullName evidence="1">Uncharacterized protein</fullName>
    </submittedName>
</protein>
<name>A0A812A0W2_9EURY</name>
<evidence type="ECO:0000313" key="2">
    <source>
        <dbReference type="Proteomes" id="UP000614580"/>
    </source>
</evidence>
<accession>A0A812A0W2</accession>
<dbReference type="EMBL" id="CAJHZY010000079">
    <property type="protein sequence ID" value="CAD7767188.1"/>
    <property type="molecule type" value="Genomic_DNA"/>
</dbReference>
<dbReference type="AlphaFoldDB" id="A0A812A0W2"/>
<proteinExistence type="predicted"/>
<evidence type="ECO:0000313" key="1">
    <source>
        <dbReference type="EMBL" id="CAD7767188.1"/>
    </source>
</evidence>
<gene>
    <name evidence="1" type="ORF">DNFNHJIP_00595</name>
</gene>
<sequence>MEKLNSNRWNLVKTNQNSRYYFLDKQSDLQIPDLVIDFKHYYSIPRDMLYKEIKKHYIGSINELFRECLLQRFAFYLSRIGLPKINDELCEK</sequence>